<keyword evidence="3" id="KW-1185">Reference proteome</keyword>
<dbReference type="KEGG" id="tcr:509195.20"/>
<feature type="transmembrane region" description="Helical" evidence="1">
    <location>
        <begin position="12"/>
        <end position="40"/>
    </location>
</feature>
<evidence type="ECO:0000313" key="2">
    <source>
        <dbReference type="EMBL" id="EAN88096.1"/>
    </source>
</evidence>
<sequence length="119" mass="13271">MSLLVHGSPRLLALLVLLLMSAMLFVGGCLVVSLTHLWFLDYLLRTDGAWVSLVIVRDACLRAQDASRVCGVVWKDRWVTIRIQASSADCEDSIRHCGFNWCCAATLFDDAFDLRLLGL</sequence>
<gene>
    <name evidence="2" type="ORF">Tc00.1047053509195.20</name>
</gene>
<dbReference type="PaxDb" id="353153-Q4D6E8"/>
<evidence type="ECO:0000256" key="1">
    <source>
        <dbReference type="SAM" id="Phobius"/>
    </source>
</evidence>
<dbReference type="GeneID" id="3540635"/>
<dbReference type="Proteomes" id="UP000002296">
    <property type="component" value="Unassembled WGS sequence"/>
</dbReference>
<dbReference type="InParanoid" id="Q4D6E8"/>
<proteinExistence type="predicted"/>
<accession>Q4D6E8</accession>
<keyword evidence="1" id="KW-0812">Transmembrane</keyword>
<evidence type="ECO:0000313" key="3">
    <source>
        <dbReference type="Proteomes" id="UP000002296"/>
    </source>
</evidence>
<keyword evidence="1" id="KW-0472">Membrane</keyword>
<dbReference type="RefSeq" id="XP_809947.1">
    <property type="nucleotide sequence ID" value="XM_804854.1"/>
</dbReference>
<keyword evidence="1" id="KW-1133">Transmembrane helix</keyword>
<name>Q4D6E8_TRYCC</name>
<comment type="caution">
    <text evidence="2">The sequence shown here is derived from an EMBL/GenBank/DDBJ whole genome shotgun (WGS) entry which is preliminary data.</text>
</comment>
<dbReference type="EMBL" id="AAHK01000935">
    <property type="protein sequence ID" value="EAN88096.1"/>
    <property type="molecule type" value="Genomic_DNA"/>
</dbReference>
<protein>
    <submittedName>
        <fullName evidence="2">Uncharacterized protein</fullName>
    </submittedName>
</protein>
<organism evidence="2 3">
    <name type="scientific">Trypanosoma cruzi (strain CL Brener)</name>
    <dbReference type="NCBI Taxonomy" id="353153"/>
    <lineage>
        <taxon>Eukaryota</taxon>
        <taxon>Discoba</taxon>
        <taxon>Euglenozoa</taxon>
        <taxon>Kinetoplastea</taxon>
        <taxon>Metakinetoplastina</taxon>
        <taxon>Trypanosomatida</taxon>
        <taxon>Trypanosomatidae</taxon>
        <taxon>Trypanosoma</taxon>
        <taxon>Schizotrypanum</taxon>
    </lineage>
</organism>
<reference evidence="2 3" key="1">
    <citation type="journal article" date="2005" name="Science">
        <title>The genome sequence of Trypanosoma cruzi, etiologic agent of Chagas disease.</title>
        <authorList>
            <person name="El-Sayed N.M."/>
            <person name="Myler P.J."/>
            <person name="Bartholomeu D.C."/>
            <person name="Nilsson D."/>
            <person name="Aggarwal G."/>
            <person name="Tran A.N."/>
            <person name="Ghedin E."/>
            <person name="Worthey E.A."/>
            <person name="Delcher A.L."/>
            <person name="Blandin G."/>
            <person name="Westenberger S.J."/>
            <person name="Caler E."/>
            <person name="Cerqueira G.C."/>
            <person name="Branche C."/>
            <person name="Haas B."/>
            <person name="Anupama A."/>
            <person name="Arner E."/>
            <person name="Aslund L."/>
            <person name="Attipoe P."/>
            <person name="Bontempi E."/>
            <person name="Bringaud F."/>
            <person name="Burton P."/>
            <person name="Cadag E."/>
            <person name="Campbell D.A."/>
            <person name="Carrington M."/>
            <person name="Crabtree J."/>
            <person name="Darban H."/>
            <person name="da Silveira J.F."/>
            <person name="de Jong P."/>
            <person name="Edwards K."/>
            <person name="Englund P.T."/>
            <person name="Fazelina G."/>
            <person name="Feldblyum T."/>
            <person name="Ferella M."/>
            <person name="Frasch A.C."/>
            <person name="Gull K."/>
            <person name="Horn D."/>
            <person name="Hou L."/>
            <person name="Huang Y."/>
            <person name="Kindlund E."/>
            <person name="Klingbeil M."/>
            <person name="Kluge S."/>
            <person name="Koo H."/>
            <person name="Lacerda D."/>
            <person name="Levin M.J."/>
            <person name="Lorenzi H."/>
            <person name="Louie T."/>
            <person name="Machado C.R."/>
            <person name="McCulloch R."/>
            <person name="McKenna A."/>
            <person name="Mizuno Y."/>
            <person name="Mottram J.C."/>
            <person name="Nelson S."/>
            <person name="Ochaya S."/>
            <person name="Osoegawa K."/>
            <person name="Pai G."/>
            <person name="Parsons M."/>
            <person name="Pentony M."/>
            <person name="Pettersson U."/>
            <person name="Pop M."/>
            <person name="Ramirez J.L."/>
            <person name="Rinta J."/>
            <person name="Robertson L."/>
            <person name="Salzberg S.L."/>
            <person name="Sanchez D.O."/>
            <person name="Seyler A."/>
            <person name="Sharma R."/>
            <person name="Shetty J."/>
            <person name="Simpson A.J."/>
            <person name="Sisk E."/>
            <person name="Tammi M.T."/>
            <person name="Tarleton R."/>
            <person name="Teixeira S."/>
            <person name="Van Aken S."/>
            <person name="Vogt C."/>
            <person name="Ward P.N."/>
            <person name="Wickstead B."/>
            <person name="Wortman J."/>
            <person name="White O."/>
            <person name="Fraser C.M."/>
            <person name="Stuart K.D."/>
            <person name="Andersson B."/>
        </authorList>
    </citation>
    <scope>NUCLEOTIDE SEQUENCE [LARGE SCALE GENOMIC DNA]</scope>
    <source>
        <strain evidence="2 3">CL Brener</strain>
    </source>
</reference>
<dbReference type="AlphaFoldDB" id="Q4D6E8"/>